<dbReference type="EMBL" id="DSTK01000010">
    <property type="protein sequence ID" value="HFK96180.1"/>
    <property type="molecule type" value="Genomic_DNA"/>
</dbReference>
<reference evidence="2" key="1">
    <citation type="journal article" date="2020" name="mSystems">
        <title>Genome- and Community-Level Interaction Insights into Carbon Utilization and Element Cycling Functions of Hydrothermarchaeota in Hydrothermal Sediment.</title>
        <authorList>
            <person name="Zhou Z."/>
            <person name="Liu Y."/>
            <person name="Xu W."/>
            <person name="Pan J."/>
            <person name="Luo Z.H."/>
            <person name="Li M."/>
        </authorList>
    </citation>
    <scope>NUCLEOTIDE SEQUENCE [LARGE SCALE GENOMIC DNA]</scope>
    <source>
        <strain evidence="2">SpSt-456</strain>
    </source>
</reference>
<evidence type="ECO:0000313" key="2">
    <source>
        <dbReference type="EMBL" id="HFK96180.1"/>
    </source>
</evidence>
<dbReference type="InterPro" id="IPR025948">
    <property type="entry name" value="HTH-like_dom"/>
</dbReference>
<organism evidence="2">
    <name type="scientific">Desulfacinum infernum</name>
    <dbReference type="NCBI Taxonomy" id="35837"/>
    <lineage>
        <taxon>Bacteria</taxon>
        <taxon>Pseudomonadati</taxon>
        <taxon>Thermodesulfobacteriota</taxon>
        <taxon>Syntrophobacteria</taxon>
        <taxon>Syntrophobacterales</taxon>
        <taxon>Syntrophobacteraceae</taxon>
        <taxon>Desulfacinum</taxon>
    </lineage>
</organism>
<dbReference type="Pfam" id="PF13276">
    <property type="entry name" value="HTH_21"/>
    <property type="match status" value="1"/>
</dbReference>
<dbReference type="InterPro" id="IPR012337">
    <property type="entry name" value="RNaseH-like_sf"/>
</dbReference>
<dbReference type="InterPro" id="IPR001584">
    <property type="entry name" value="Integrase_cat-core"/>
</dbReference>
<proteinExistence type="predicted"/>
<dbReference type="InterPro" id="IPR048020">
    <property type="entry name" value="Transpos_IS3"/>
</dbReference>
<dbReference type="PROSITE" id="PS50994">
    <property type="entry name" value="INTEGRASE"/>
    <property type="match status" value="1"/>
</dbReference>
<dbReference type="GO" id="GO:0015074">
    <property type="term" value="P:DNA integration"/>
    <property type="evidence" value="ECO:0007669"/>
    <property type="project" value="InterPro"/>
</dbReference>
<dbReference type="NCBIfam" id="NF033516">
    <property type="entry name" value="transpos_IS3"/>
    <property type="match status" value="1"/>
</dbReference>
<dbReference type="SUPFAM" id="SSF53098">
    <property type="entry name" value="Ribonuclease H-like"/>
    <property type="match status" value="1"/>
</dbReference>
<feature type="domain" description="Integrase catalytic" evidence="1">
    <location>
        <begin position="101"/>
        <end position="262"/>
    </location>
</feature>
<dbReference type="AlphaFoldDB" id="A0A831ZYW2"/>
<protein>
    <submittedName>
        <fullName evidence="2">IS3 family transposase</fullName>
    </submittedName>
</protein>
<dbReference type="PANTHER" id="PTHR46889">
    <property type="entry name" value="TRANSPOSASE INSF FOR INSERTION SEQUENCE IS3B-RELATED"/>
    <property type="match status" value="1"/>
</dbReference>
<comment type="caution">
    <text evidence="2">The sequence shown here is derived from an EMBL/GenBank/DDBJ whole genome shotgun (WGS) entry which is preliminary data.</text>
</comment>
<name>A0A831ZYW2_9BACT</name>
<dbReference type="Pfam" id="PF00665">
    <property type="entry name" value="rve"/>
    <property type="match status" value="1"/>
</dbReference>
<dbReference type="Gene3D" id="3.30.420.10">
    <property type="entry name" value="Ribonuclease H-like superfamily/Ribonuclease H"/>
    <property type="match status" value="1"/>
</dbReference>
<dbReference type="InterPro" id="IPR050900">
    <property type="entry name" value="Transposase_IS3/IS150/IS904"/>
</dbReference>
<dbReference type="GO" id="GO:0003676">
    <property type="term" value="F:nucleic acid binding"/>
    <property type="evidence" value="ECO:0007669"/>
    <property type="project" value="InterPro"/>
</dbReference>
<gene>
    <name evidence="2" type="ORF">ENS06_02510</name>
</gene>
<dbReference type="Pfam" id="PF13333">
    <property type="entry name" value="rve_2"/>
    <property type="match status" value="1"/>
</dbReference>
<evidence type="ECO:0000259" key="1">
    <source>
        <dbReference type="PROSITE" id="PS50994"/>
    </source>
</evidence>
<sequence>MVCWLKLAPSKFYDWKKRYGKMNHHNGWIPRDTWLEDWEREAIIRFYSEHPTEGYRRATFMMLDQDIVAVSPSTVYRVLKEAGLLRRWSRAGTGKGKGFEQPKAPHEHWHVDVSYLNICGTFYYLCSVLDGYSRFLVHWEIRESMTEADVEIVLQRAREKCPDGSPRIISDNGPQFIAKEFKEFIRISGMSHVRTRPFYPQSNGKIERWHGVLKRECIRPKVPLSLEDARRIVGEFVDYYNNVRLHSAIGFVTPRQKVEGQELRIFADRDRKLAAARENRRRRHTGILEPEAG</sequence>
<dbReference type="PANTHER" id="PTHR46889:SF4">
    <property type="entry name" value="TRANSPOSASE INSO FOR INSERTION SEQUENCE ELEMENT IS911B-RELATED"/>
    <property type="match status" value="1"/>
</dbReference>
<dbReference type="InterPro" id="IPR036397">
    <property type="entry name" value="RNaseH_sf"/>
</dbReference>
<accession>A0A831ZYW2</accession>